<dbReference type="Ensembl" id="ENSCINT00000013841.3">
    <property type="protein sequence ID" value="ENSCINP00000013841.3"/>
    <property type="gene ID" value="ENSCING00000006744.3"/>
</dbReference>
<dbReference type="FunFam" id="2.30.29.30:FF:000286">
    <property type="entry name" value="PH-protein kinase domain containing protein"/>
    <property type="match status" value="1"/>
</dbReference>
<dbReference type="PANTHER" id="PTHR45834:SF3">
    <property type="entry name" value="RHO GUANINE NUCLEOTIDE EXCHANGE FACTOR 3, ISOFORM L"/>
    <property type="match status" value="1"/>
</dbReference>
<dbReference type="InterPro" id="IPR000219">
    <property type="entry name" value="DH_dom"/>
</dbReference>
<evidence type="ECO:0000259" key="2">
    <source>
        <dbReference type="PROSITE" id="PS50010"/>
    </source>
</evidence>
<dbReference type="PROSITE" id="PS50003">
    <property type="entry name" value="PH_DOMAIN"/>
    <property type="match status" value="1"/>
</dbReference>
<dbReference type="SMART" id="SM00233">
    <property type="entry name" value="PH"/>
    <property type="match status" value="1"/>
</dbReference>
<dbReference type="RefSeq" id="XP_026696583.1">
    <property type="nucleotide sequence ID" value="XM_026840782.1"/>
</dbReference>
<dbReference type="RefSeq" id="XP_018673054.1">
    <property type="nucleotide sequence ID" value="XM_018817509.2"/>
</dbReference>
<dbReference type="PROSITE" id="PS50010">
    <property type="entry name" value="DH_2"/>
    <property type="match status" value="1"/>
</dbReference>
<dbReference type="Pfam" id="PF00621">
    <property type="entry name" value="RhoGEF"/>
    <property type="match status" value="1"/>
</dbReference>
<feature type="domain" description="DH" evidence="2">
    <location>
        <begin position="28"/>
        <end position="226"/>
    </location>
</feature>
<dbReference type="RefSeq" id="XP_026696585.1">
    <property type="nucleotide sequence ID" value="XM_026840784.1"/>
</dbReference>
<reference evidence="4" key="1">
    <citation type="journal article" date="2002" name="Science">
        <title>The draft genome of Ciona intestinalis: insights into chordate and vertebrate origins.</title>
        <authorList>
            <person name="Dehal P."/>
            <person name="Satou Y."/>
            <person name="Campbell R.K."/>
            <person name="Chapman J."/>
            <person name="Degnan B."/>
            <person name="De Tomaso A."/>
            <person name="Davidson B."/>
            <person name="Di Gregorio A."/>
            <person name="Gelpke M."/>
            <person name="Goodstein D.M."/>
            <person name="Harafuji N."/>
            <person name="Hastings K.E."/>
            <person name="Ho I."/>
            <person name="Hotta K."/>
            <person name="Huang W."/>
            <person name="Kawashima T."/>
            <person name="Lemaire P."/>
            <person name="Martinez D."/>
            <person name="Meinertzhagen I.A."/>
            <person name="Necula S."/>
            <person name="Nonaka M."/>
            <person name="Putnam N."/>
            <person name="Rash S."/>
            <person name="Saiga H."/>
            <person name="Satake M."/>
            <person name="Terry A."/>
            <person name="Yamada L."/>
            <person name="Wang H.G."/>
            <person name="Awazu S."/>
            <person name="Azumi K."/>
            <person name="Boore J."/>
            <person name="Branno M."/>
            <person name="Chin-Bow S."/>
            <person name="DeSantis R."/>
            <person name="Doyle S."/>
            <person name="Francino P."/>
            <person name="Keys D.N."/>
            <person name="Haga S."/>
            <person name="Hayashi H."/>
            <person name="Hino K."/>
            <person name="Imai K.S."/>
            <person name="Inaba K."/>
            <person name="Kano S."/>
            <person name="Kobayashi K."/>
            <person name="Kobayashi M."/>
            <person name="Lee B.I."/>
            <person name="Makabe K.W."/>
            <person name="Manohar C."/>
            <person name="Matassi G."/>
            <person name="Medina M."/>
            <person name="Mochizuki Y."/>
            <person name="Mount S."/>
            <person name="Morishita T."/>
            <person name="Miura S."/>
            <person name="Nakayama A."/>
            <person name="Nishizaka S."/>
            <person name="Nomoto H."/>
            <person name="Ohta F."/>
            <person name="Oishi K."/>
            <person name="Rigoutsos I."/>
            <person name="Sano M."/>
            <person name="Sasaki A."/>
            <person name="Sasakura Y."/>
            <person name="Shoguchi E."/>
            <person name="Shin-i T."/>
            <person name="Spagnuolo A."/>
            <person name="Stainier D."/>
            <person name="Suzuki M.M."/>
            <person name="Tassy O."/>
            <person name="Takatori N."/>
            <person name="Tokuoka M."/>
            <person name="Yagi K."/>
            <person name="Yoshizaki F."/>
            <person name="Wada S."/>
            <person name="Zhang C."/>
            <person name="Hyatt P.D."/>
            <person name="Larimer F."/>
            <person name="Detter C."/>
            <person name="Doggett N."/>
            <person name="Glavina T."/>
            <person name="Hawkins T."/>
            <person name="Richardson P."/>
            <person name="Lucas S."/>
            <person name="Kohara Y."/>
            <person name="Levine M."/>
            <person name="Satoh N."/>
            <person name="Rokhsar D.S."/>
        </authorList>
    </citation>
    <scope>NUCLEOTIDE SEQUENCE [LARGE SCALE GENOMIC DNA]</scope>
</reference>
<dbReference type="Gene3D" id="2.30.29.30">
    <property type="entry name" value="Pleckstrin-homology domain (PH domain)/Phosphotyrosine-binding domain (PTB)"/>
    <property type="match status" value="1"/>
</dbReference>
<dbReference type="GeneTree" id="ENSGT00940000167681"/>
<proteinExistence type="predicted"/>
<dbReference type="Pfam" id="PF00169">
    <property type="entry name" value="PH"/>
    <property type="match status" value="1"/>
</dbReference>
<dbReference type="GeneID" id="100181766"/>
<dbReference type="PANTHER" id="PTHR45834">
    <property type="entry name" value="RHO GUANINE NUCLEOTIDE EXCHANGE FACTOR 9-RELATED"/>
    <property type="match status" value="1"/>
</dbReference>
<feature type="domain" description="PH" evidence="1">
    <location>
        <begin position="251"/>
        <end position="346"/>
    </location>
</feature>
<sequence>MSNNNGQSSPSITNDEIELTAENKIKIVRAGIMEEILKRETNYVKILKFAVDKMKTDLEKCADHIEYEIDDGHVRALFGNMPDLLKLHEMLLEKLKINVESAADLTKPQSDFSIGNIVVQLKDNFQVYDIYCSNYERAEKVAANVLKMASLKKTFENWLAEIPKLETAITCSVLEFSLKEPLQQICRFSVLLKVLAVFTAPSHKDLCDVIAAYQIAHAALTSIEAGRRSSALKAAYALCDTLQKTWDDRSLCNKMGFLTKRGGSVKSWKIRWFTLRGYELKYFDEPVDEKALTTLDLRHCKSVLENDLPAKPHCFGLAFSDRVYYMYAVTAEEKSEWKNLISWKLYLLVQPAERARLALSAPATVIKSSSDLIKTSTS</sequence>
<dbReference type="AlphaFoldDB" id="A0A1W5BQ23"/>
<dbReference type="KEGG" id="cin:100181766"/>
<dbReference type="InterPro" id="IPR001849">
    <property type="entry name" value="PH_domain"/>
</dbReference>
<dbReference type="Gene3D" id="1.20.900.10">
    <property type="entry name" value="Dbl homology (DH) domain"/>
    <property type="match status" value="1"/>
</dbReference>
<dbReference type="RefSeq" id="XP_026696586.1">
    <property type="nucleotide sequence ID" value="XM_026840785.1"/>
</dbReference>
<name>A0A1W5BQ23_CIOIN</name>
<evidence type="ECO:0000313" key="3">
    <source>
        <dbReference type="Ensembl" id="ENSCINP00000013841.3"/>
    </source>
</evidence>
<keyword evidence="4" id="KW-1185">Reference proteome</keyword>
<dbReference type="GO" id="GO:0005085">
    <property type="term" value="F:guanyl-nucleotide exchange factor activity"/>
    <property type="evidence" value="ECO:0000318"/>
    <property type="project" value="GO_Central"/>
</dbReference>
<dbReference type="Proteomes" id="UP000008144">
    <property type="component" value="Chromosome 2"/>
</dbReference>
<dbReference type="InterPro" id="IPR053086">
    <property type="entry name" value="RhoGEF_domain"/>
</dbReference>
<evidence type="ECO:0000259" key="1">
    <source>
        <dbReference type="PROSITE" id="PS50003"/>
    </source>
</evidence>
<dbReference type="CDD" id="cd10573">
    <property type="entry name" value="PH_DAPP1"/>
    <property type="match status" value="1"/>
</dbReference>
<dbReference type="RefSeq" id="XP_026696584.1">
    <property type="nucleotide sequence ID" value="XM_026840783.1"/>
</dbReference>
<dbReference type="GO" id="GO:0005829">
    <property type="term" value="C:cytosol"/>
    <property type="evidence" value="ECO:0000318"/>
    <property type="project" value="GO_Central"/>
</dbReference>
<dbReference type="EMBL" id="EAAA01001579">
    <property type="status" value="NOT_ANNOTATED_CDS"/>
    <property type="molecule type" value="Genomic_DNA"/>
</dbReference>
<dbReference type="RefSeq" id="XP_026696587.1">
    <property type="nucleotide sequence ID" value="XM_026840786.1"/>
</dbReference>
<dbReference type="SMART" id="SM00325">
    <property type="entry name" value="RhoGEF"/>
    <property type="match status" value="1"/>
</dbReference>
<dbReference type="EMBL" id="EAAA01001580">
    <property type="status" value="NOT_ANNOTATED_CDS"/>
    <property type="molecule type" value="Genomic_DNA"/>
</dbReference>
<reference evidence="3" key="2">
    <citation type="journal article" date="2008" name="Genome Biol.">
        <title>Improved genome assembly and evidence-based global gene model set for the chordate Ciona intestinalis: new insight into intron and operon populations.</title>
        <authorList>
            <person name="Satou Y."/>
            <person name="Mineta K."/>
            <person name="Ogasawara M."/>
            <person name="Sasakura Y."/>
            <person name="Shoguchi E."/>
            <person name="Ueno K."/>
            <person name="Yamada L."/>
            <person name="Matsumoto J."/>
            <person name="Wasserscheid J."/>
            <person name="Dewar K."/>
            <person name="Wiley G.B."/>
            <person name="Macmil S.L."/>
            <person name="Roe B.A."/>
            <person name="Zeller R.W."/>
            <person name="Hastings K.E."/>
            <person name="Lemaire P."/>
            <person name="Lindquist E."/>
            <person name="Endo T."/>
            <person name="Hotta K."/>
            <person name="Inaba K."/>
        </authorList>
    </citation>
    <scope>NUCLEOTIDE SEQUENCE [LARGE SCALE GENOMIC DNA]</scope>
    <source>
        <strain evidence="3">wild type</strain>
    </source>
</reference>
<evidence type="ECO:0000313" key="4">
    <source>
        <dbReference type="Proteomes" id="UP000008144"/>
    </source>
</evidence>
<dbReference type="InterPro" id="IPR011993">
    <property type="entry name" value="PH-like_dom_sf"/>
</dbReference>
<dbReference type="eggNOG" id="KOG3519">
    <property type="taxonomic scope" value="Eukaryota"/>
</dbReference>
<dbReference type="InParanoid" id="A0A1W5BQ23"/>
<dbReference type="InterPro" id="IPR035899">
    <property type="entry name" value="DBL_dom_sf"/>
</dbReference>
<reference evidence="3" key="4">
    <citation type="submission" date="2025-09" db="UniProtKB">
        <authorList>
            <consortium name="Ensembl"/>
        </authorList>
    </citation>
    <scope>IDENTIFICATION</scope>
</reference>
<organism evidence="3 4">
    <name type="scientific">Ciona intestinalis</name>
    <name type="common">Transparent sea squirt</name>
    <name type="synonym">Ascidia intestinalis</name>
    <dbReference type="NCBI Taxonomy" id="7719"/>
    <lineage>
        <taxon>Eukaryota</taxon>
        <taxon>Metazoa</taxon>
        <taxon>Chordata</taxon>
        <taxon>Tunicata</taxon>
        <taxon>Ascidiacea</taxon>
        <taxon>Phlebobranchia</taxon>
        <taxon>Cionidae</taxon>
        <taxon>Ciona</taxon>
    </lineage>
</organism>
<reference evidence="3" key="3">
    <citation type="submission" date="2025-08" db="UniProtKB">
        <authorList>
            <consortium name="Ensembl"/>
        </authorList>
    </citation>
    <scope>IDENTIFICATION</scope>
</reference>
<dbReference type="SUPFAM" id="SSF50729">
    <property type="entry name" value="PH domain-like"/>
    <property type="match status" value="1"/>
</dbReference>
<dbReference type="SUPFAM" id="SSF48065">
    <property type="entry name" value="DBL homology domain (DH-domain)"/>
    <property type="match status" value="1"/>
</dbReference>
<dbReference type="OrthoDB" id="245697at2759"/>
<accession>A0A1W5BQ23</accession>
<accession>F6Y0R8</accession>
<gene>
    <name evidence="3" type="primary">LOC100181766</name>
</gene>
<protein>
    <submittedName>
        <fullName evidence="3">Phosphatidylinositol 3,4,5-trisphosphate-dependent Rac exchanger 1 protein</fullName>
    </submittedName>
</protein>